<dbReference type="SMART" id="SM00343">
    <property type="entry name" value="ZnF_C2HC"/>
    <property type="match status" value="2"/>
</dbReference>
<feature type="domain" description="CCHC-type" evidence="1">
    <location>
        <begin position="280"/>
        <end position="296"/>
    </location>
</feature>
<dbReference type="GO" id="GO:0008270">
    <property type="term" value="F:zinc ion binding"/>
    <property type="evidence" value="ECO:0007669"/>
    <property type="project" value="InterPro"/>
</dbReference>
<protein>
    <recommendedName>
        <fullName evidence="1">CCHC-type domain-containing protein</fullName>
    </recommendedName>
</protein>
<dbReference type="EMBL" id="BKCJ010001156">
    <property type="protein sequence ID" value="GEU39305.1"/>
    <property type="molecule type" value="Genomic_DNA"/>
</dbReference>
<dbReference type="InterPro" id="IPR036875">
    <property type="entry name" value="Znf_CCHC_sf"/>
</dbReference>
<accession>A0A6L2JTY6</accession>
<comment type="caution">
    <text evidence="2">The sequence shown here is derived from an EMBL/GenBank/DDBJ whole genome shotgun (WGS) entry which is preliminary data.</text>
</comment>
<name>A0A6L2JTY6_TANCI</name>
<dbReference type="InterPro" id="IPR001878">
    <property type="entry name" value="Znf_CCHC"/>
</dbReference>
<proteinExistence type="predicted"/>
<gene>
    <name evidence="2" type="ORF">Tci_011283</name>
</gene>
<dbReference type="SUPFAM" id="SSF57756">
    <property type="entry name" value="Retrovirus zinc finger-like domains"/>
    <property type="match status" value="1"/>
</dbReference>
<dbReference type="AlphaFoldDB" id="A0A6L2JTY6"/>
<dbReference type="GO" id="GO:0003676">
    <property type="term" value="F:nucleic acid binding"/>
    <property type="evidence" value="ECO:0007669"/>
    <property type="project" value="InterPro"/>
</dbReference>
<organism evidence="2">
    <name type="scientific">Tanacetum cinerariifolium</name>
    <name type="common">Dalmatian daisy</name>
    <name type="synonym">Chrysanthemum cinerariifolium</name>
    <dbReference type="NCBI Taxonomy" id="118510"/>
    <lineage>
        <taxon>Eukaryota</taxon>
        <taxon>Viridiplantae</taxon>
        <taxon>Streptophyta</taxon>
        <taxon>Embryophyta</taxon>
        <taxon>Tracheophyta</taxon>
        <taxon>Spermatophyta</taxon>
        <taxon>Magnoliopsida</taxon>
        <taxon>eudicotyledons</taxon>
        <taxon>Gunneridae</taxon>
        <taxon>Pentapetalae</taxon>
        <taxon>asterids</taxon>
        <taxon>campanulids</taxon>
        <taxon>Asterales</taxon>
        <taxon>Asteraceae</taxon>
        <taxon>Asteroideae</taxon>
        <taxon>Anthemideae</taxon>
        <taxon>Anthemidinae</taxon>
        <taxon>Tanacetum</taxon>
    </lineage>
</organism>
<sequence length="336" mass="38339">MKEVSTYEERQKEYDNKTQELEHLKKMVLMLEKVTPKKRTTRASPATTTTTTTPVTNTQLKVLINQGVADALAARDADRSMNGDDNHNLGWGTEGVVGLMQWFEKIKTVFHISNCTAACQIKFVAYTLQGIVLTWWNSHVKTVTHDVAYAMTCKTLKKMMTDKYCPRGEIKKLEIEMWNLKVKESDEIDKYVDGLPDMIHKSVMESKPKTMQDAIEFATKLMDKKISTLAKRQAENKRKLDNNNLPRSKCTIKCANCKRVGHLTQECRSPATTNNQRNLTCYECKNQWHYRSDCLELKNRNHRNQAGGTEARGMVHALGGGETNQDLNNMEDDINA</sequence>
<evidence type="ECO:0000313" key="2">
    <source>
        <dbReference type="EMBL" id="GEU39305.1"/>
    </source>
</evidence>
<reference evidence="2" key="1">
    <citation type="journal article" date="2019" name="Sci. Rep.">
        <title>Draft genome of Tanacetum cinerariifolium, the natural source of mosquito coil.</title>
        <authorList>
            <person name="Yamashiro T."/>
            <person name="Shiraishi A."/>
            <person name="Satake H."/>
            <person name="Nakayama K."/>
        </authorList>
    </citation>
    <scope>NUCLEOTIDE SEQUENCE</scope>
</reference>
<feature type="domain" description="CCHC-type" evidence="1">
    <location>
        <begin position="253"/>
        <end position="269"/>
    </location>
</feature>
<evidence type="ECO:0000259" key="1">
    <source>
        <dbReference type="SMART" id="SM00343"/>
    </source>
</evidence>
<dbReference type="Gene3D" id="4.10.60.10">
    <property type="entry name" value="Zinc finger, CCHC-type"/>
    <property type="match status" value="1"/>
</dbReference>